<evidence type="ECO:0000256" key="5">
    <source>
        <dbReference type="ARBA" id="ARBA00023004"/>
    </source>
</evidence>
<feature type="binding site" evidence="6">
    <location>
        <position position="93"/>
    </location>
    <ligand>
        <name>Fe cation</name>
        <dbReference type="ChEBI" id="CHEBI:24875"/>
        <note>catalytic</note>
    </ligand>
</feature>
<dbReference type="GO" id="GO:0016702">
    <property type="term" value="F:oxidoreductase activity, acting on single donors with incorporation of molecular oxygen, incorporation of two atoms of oxygen"/>
    <property type="evidence" value="ECO:0007669"/>
    <property type="project" value="InterPro"/>
</dbReference>
<name>A0A927MQM1_9ACTN</name>
<dbReference type="SUPFAM" id="SSF51182">
    <property type="entry name" value="RmlC-like cupins"/>
    <property type="match status" value="1"/>
</dbReference>
<dbReference type="InterPro" id="IPR010300">
    <property type="entry name" value="CDO_1"/>
</dbReference>
<dbReference type="AlphaFoldDB" id="A0A927MQM1"/>
<reference evidence="7" key="1">
    <citation type="submission" date="2020-10" db="EMBL/GenBank/DDBJ databases">
        <title>Sequencing the genomes of 1000 actinobacteria strains.</title>
        <authorList>
            <person name="Klenk H.-P."/>
        </authorList>
    </citation>
    <scope>NUCLEOTIDE SEQUENCE</scope>
    <source>
        <strain evidence="7">DSM 45354</strain>
    </source>
</reference>
<gene>
    <name evidence="7" type="ORF">HEB94_001939</name>
</gene>
<comment type="similarity">
    <text evidence="1">Belongs to the cysteine dioxygenase family.</text>
</comment>
<dbReference type="EMBL" id="JADBEM010000001">
    <property type="protein sequence ID" value="MBE1605091.1"/>
    <property type="molecule type" value="Genomic_DNA"/>
</dbReference>
<keyword evidence="8" id="KW-1185">Reference proteome</keyword>
<protein>
    <submittedName>
        <fullName evidence="7">Metal-dependent enzyme (Double-stranded beta helix superfamily)</fullName>
    </submittedName>
</protein>
<dbReference type="RefSeq" id="WP_192749486.1">
    <property type="nucleotide sequence ID" value="NZ_BAABJL010000030.1"/>
</dbReference>
<dbReference type="InterPro" id="IPR011051">
    <property type="entry name" value="RmlC_Cupin_sf"/>
</dbReference>
<feature type="binding site" evidence="6">
    <location>
        <position position="142"/>
    </location>
    <ligand>
        <name>Fe cation</name>
        <dbReference type="ChEBI" id="CHEBI:24875"/>
        <note>catalytic</note>
    </ligand>
</feature>
<dbReference type="PANTHER" id="PTHR12918">
    <property type="entry name" value="CYSTEINE DIOXYGENASE"/>
    <property type="match status" value="1"/>
</dbReference>
<sequence>MSATSLNFSDDSDRLGTSFASTLGTGVPTPDGPSVAAAAALVRRVAADPTRWRDLVRYGQGAERWYARLDVDPEHEVWLISWLPGQETGLHDHGEALGAFAVIQGALTETTLAPDVVPGTVRRVRRRFAAGQVRGFGYEHIHDVGNADGQPAISVHAYAPSLTAMTRYSLAENRLTIVSSDRAGVDW</sequence>
<evidence type="ECO:0000256" key="3">
    <source>
        <dbReference type="ARBA" id="ARBA00022964"/>
    </source>
</evidence>
<keyword evidence="5 6" id="KW-0408">Iron</keyword>
<dbReference type="Pfam" id="PF05995">
    <property type="entry name" value="CDO_I"/>
    <property type="match status" value="1"/>
</dbReference>
<accession>A0A927MQM1</accession>
<proteinExistence type="inferred from homology"/>
<evidence type="ECO:0000256" key="1">
    <source>
        <dbReference type="ARBA" id="ARBA00006622"/>
    </source>
</evidence>
<evidence type="ECO:0000313" key="7">
    <source>
        <dbReference type="EMBL" id="MBE1605091.1"/>
    </source>
</evidence>
<dbReference type="PANTHER" id="PTHR12918:SF1">
    <property type="entry name" value="CYSTEINE DIOXYGENASE TYPE 1"/>
    <property type="match status" value="1"/>
</dbReference>
<dbReference type="Gene3D" id="2.60.120.10">
    <property type="entry name" value="Jelly Rolls"/>
    <property type="match status" value="1"/>
</dbReference>
<feature type="binding site" evidence="6">
    <location>
        <position position="91"/>
    </location>
    <ligand>
        <name>Fe cation</name>
        <dbReference type="ChEBI" id="CHEBI:24875"/>
        <note>catalytic</note>
    </ligand>
</feature>
<evidence type="ECO:0000313" key="8">
    <source>
        <dbReference type="Proteomes" id="UP000638648"/>
    </source>
</evidence>
<dbReference type="InterPro" id="IPR014710">
    <property type="entry name" value="RmlC-like_jellyroll"/>
</dbReference>
<comment type="caution">
    <text evidence="7">The sequence shown here is derived from an EMBL/GenBank/DDBJ whole genome shotgun (WGS) entry which is preliminary data.</text>
</comment>
<dbReference type="GO" id="GO:0008198">
    <property type="term" value="F:ferrous iron binding"/>
    <property type="evidence" value="ECO:0007669"/>
    <property type="project" value="TreeGrafter"/>
</dbReference>
<keyword evidence="3" id="KW-0223">Dioxygenase</keyword>
<organism evidence="7 8">
    <name type="scientific">Actinopolymorpha pittospori</name>
    <dbReference type="NCBI Taxonomy" id="648752"/>
    <lineage>
        <taxon>Bacteria</taxon>
        <taxon>Bacillati</taxon>
        <taxon>Actinomycetota</taxon>
        <taxon>Actinomycetes</taxon>
        <taxon>Propionibacteriales</taxon>
        <taxon>Actinopolymorphaceae</taxon>
        <taxon>Actinopolymorpha</taxon>
    </lineage>
</organism>
<evidence type="ECO:0000256" key="2">
    <source>
        <dbReference type="ARBA" id="ARBA00022723"/>
    </source>
</evidence>
<keyword evidence="2 6" id="KW-0479">Metal-binding</keyword>
<dbReference type="Proteomes" id="UP000638648">
    <property type="component" value="Unassembled WGS sequence"/>
</dbReference>
<keyword evidence="4" id="KW-0560">Oxidoreductase</keyword>
<evidence type="ECO:0000256" key="4">
    <source>
        <dbReference type="ARBA" id="ARBA00023002"/>
    </source>
</evidence>
<evidence type="ECO:0000256" key="6">
    <source>
        <dbReference type="PIRSR" id="PIRSR610300-51"/>
    </source>
</evidence>
<dbReference type="CDD" id="cd10548">
    <property type="entry name" value="cupin_CDO"/>
    <property type="match status" value="1"/>
</dbReference>